<dbReference type="Proteomes" id="UP001056120">
    <property type="component" value="Linkage Group LG20"/>
</dbReference>
<gene>
    <name evidence="1" type="ORF">L1987_59925</name>
</gene>
<sequence length="876" mass="98444">MLPSDHRHGFDVSTSEEAKTVRPQAATPPPVSTPPPSSPAFEIIVQENKSQESISDFEGFRNATPLSHDVMVSLSSTVSTLTFHLFILQNRWRSLEAVTEMAQPGVQLASIVDDKLLRQHHQPQQQQQEINNSSAASQANTGRLKPNLPRRYLIAGPRESYLKIGVPLYEASIKCNWNVAEAILKKKPELVRFSITENGETALHIAASAKGDPKVVEEFVRKLVGLMEKEDLALENENFNTALYLAAAAGNIETVKIMVEKNKILATIPGAGQMLPLYAAALFGNYEVVKYLYAESKGLCDDCWNSTNRRWLLEKCVENNLFDIALQIVEKYPELCSGTILGVLARKPEAFGESKSNFIWRTVKSVFTFIGSKVGAHEKENQALSLLRIIWDDIAKKPRNEIDRILRGPPDSNKQDKSASGRVVQAIQLQKLISEHLDIMEVKTQNIIKGQPDLTTQDTNPTSEKVDHALQLKNLISEYVVNMHIASQEIAMQDNTPVAGKGDQAQELQKLISKHIVNMHDETQGIIKRASRKEDQTQQLQKLISKNINTMRTASSLKESYSSRVVFVAAEMGNAKFLVELIRQYPDLIWKVNDNGLSIFHIAVKHRHEGIYTLLYEIGAMKDLITPLKDGHENNMLHLVGTRAKQKQLEDVSGVALQMQRELLWFQEVEKMIPPSYRERKNRDGLTPHELFTMEHKELVSQGEKWMKGTASQCMVVAALIATIVFAAAFTVPGGYDQDNGIPVFHSEATFMVFVVADAISLFASSASILIFLSILTSRYAESDFLESLPKKLISGLLTLFLSITTMTVAFGVSFFVLYHKGLLWMPILICVFGVLPVLLYIWLQYGLFFDVIRSTYQSRYLFKPKHVLYYENPKV</sequence>
<evidence type="ECO:0000313" key="1">
    <source>
        <dbReference type="EMBL" id="KAI3742245.1"/>
    </source>
</evidence>
<protein>
    <submittedName>
        <fullName evidence="1">Uncharacterized protein</fullName>
    </submittedName>
</protein>
<reference evidence="1 2" key="2">
    <citation type="journal article" date="2022" name="Mol. Ecol. Resour.">
        <title>The genomes of chicory, endive, great burdock and yacon provide insights into Asteraceae paleo-polyploidization history and plant inulin production.</title>
        <authorList>
            <person name="Fan W."/>
            <person name="Wang S."/>
            <person name="Wang H."/>
            <person name="Wang A."/>
            <person name="Jiang F."/>
            <person name="Liu H."/>
            <person name="Zhao H."/>
            <person name="Xu D."/>
            <person name="Zhang Y."/>
        </authorList>
    </citation>
    <scope>NUCLEOTIDE SEQUENCE [LARGE SCALE GENOMIC DNA]</scope>
    <source>
        <strain evidence="2">cv. Yunnan</strain>
        <tissue evidence="1">Leaves</tissue>
    </source>
</reference>
<evidence type="ECO:0000313" key="2">
    <source>
        <dbReference type="Proteomes" id="UP001056120"/>
    </source>
</evidence>
<keyword evidence="2" id="KW-1185">Reference proteome</keyword>
<name>A0ACB9D6T9_9ASTR</name>
<reference evidence="2" key="1">
    <citation type="journal article" date="2022" name="Mol. Ecol. Resour.">
        <title>The genomes of chicory, endive, great burdock and yacon provide insights into Asteraceae palaeo-polyploidization history and plant inulin production.</title>
        <authorList>
            <person name="Fan W."/>
            <person name="Wang S."/>
            <person name="Wang H."/>
            <person name="Wang A."/>
            <person name="Jiang F."/>
            <person name="Liu H."/>
            <person name="Zhao H."/>
            <person name="Xu D."/>
            <person name="Zhang Y."/>
        </authorList>
    </citation>
    <scope>NUCLEOTIDE SEQUENCE [LARGE SCALE GENOMIC DNA]</scope>
    <source>
        <strain evidence="2">cv. Yunnan</strain>
    </source>
</reference>
<comment type="caution">
    <text evidence="1">The sequence shown here is derived from an EMBL/GenBank/DDBJ whole genome shotgun (WGS) entry which is preliminary data.</text>
</comment>
<dbReference type="EMBL" id="CM042037">
    <property type="protein sequence ID" value="KAI3742245.1"/>
    <property type="molecule type" value="Genomic_DNA"/>
</dbReference>
<proteinExistence type="predicted"/>
<organism evidence="1 2">
    <name type="scientific">Smallanthus sonchifolius</name>
    <dbReference type="NCBI Taxonomy" id="185202"/>
    <lineage>
        <taxon>Eukaryota</taxon>
        <taxon>Viridiplantae</taxon>
        <taxon>Streptophyta</taxon>
        <taxon>Embryophyta</taxon>
        <taxon>Tracheophyta</taxon>
        <taxon>Spermatophyta</taxon>
        <taxon>Magnoliopsida</taxon>
        <taxon>eudicotyledons</taxon>
        <taxon>Gunneridae</taxon>
        <taxon>Pentapetalae</taxon>
        <taxon>asterids</taxon>
        <taxon>campanulids</taxon>
        <taxon>Asterales</taxon>
        <taxon>Asteraceae</taxon>
        <taxon>Asteroideae</taxon>
        <taxon>Heliantheae alliance</taxon>
        <taxon>Millerieae</taxon>
        <taxon>Smallanthus</taxon>
    </lineage>
</organism>
<accession>A0ACB9D6T9</accession>